<accession>A0A1S8CJQ9</accession>
<evidence type="ECO:0000313" key="2">
    <source>
        <dbReference type="Proteomes" id="UP000216021"/>
    </source>
</evidence>
<comment type="caution">
    <text evidence="1">The sequence shown here is derived from an EMBL/GenBank/DDBJ whole genome shotgun (WGS) entry which is preliminary data.</text>
</comment>
<evidence type="ECO:0000313" key="1">
    <source>
        <dbReference type="EMBL" id="OMQ23637.1"/>
    </source>
</evidence>
<dbReference type="AlphaFoldDB" id="A0A1S8CJQ9"/>
<dbReference type="RefSeq" id="WP_076941842.1">
    <property type="nucleotide sequence ID" value="NZ_MOXD01000004.1"/>
</dbReference>
<dbReference type="OrthoDB" id="6504948at2"/>
<protein>
    <submittedName>
        <fullName evidence="1">Cell division protein FtsH</fullName>
    </submittedName>
</protein>
<dbReference type="STRING" id="2034155.BMI79_08965"/>
<sequence length="95" mass="11511">MNHRQYREWKKEQLIRQIEQQRLDLVENKTLWLAKTEYLDQGWQTLFNLRKYVAIGSSVVALYGIRHPGKFIRWSRRAFGIFSTIRLIRKAFTAK</sequence>
<dbReference type="InterPro" id="IPR025612">
    <property type="entry name" value="YqjK"/>
</dbReference>
<dbReference type="Pfam" id="PF13997">
    <property type="entry name" value="YqjK"/>
    <property type="match status" value="1"/>
</dbReference>
<organism evidence="1 2">
    <name type="scientific">Serratia oryzae</name>
    <dbReference type="NCBI Taxonomy" id="2034155"/>
    <lineage>
        <taxon>Bacteria</taxon>
        <taxon>Pseudomonadati</taxon>
        <taxon>Pseudomonadota</taxon>
        <taxon>Gammaproteobacteria</taxon>
        <taxon>Enterobacterales</taxon>
        <taxon>Yersiniaceae</taxon>
        <taxon>Serratia</taxon>
    </lineage>
</organism>
<name>A0A1S8CJQ9_9GAMM</name>
<keyword evidence="2" id="KW-1185">Reference proteome</keyword>
<dbReference type="GO" id="GO:0051301">
    <property type="term" value="P:cell division"/>
    <property type="evidence" value="ECO:0007669"/>
    <property type="project" value="UniProtKB-KW"/>
</dbReference>
<reference evidence="1 2" key="1">
    <citation type="submission" date="2016-11" db="EMBL/GenBank/DDBJ databases">
        <title>Rahnella oryzae sp. nov., isolated from rice root.</title>
        <authorList>
            <person name="Zhang X.-X."/>
            <person name="Zhang J."/>
        </authorList>
    </citation>
    <scope>NUCLEOTIDE SEQUENCE [LARGE SCALE GENOMIC DNA]</scope>
    <source>
        <strain evidence="1 2">J11-6</strain>
    </source>
</reference>
<dbReference type="Proteomes" id="UP000216021">
    <property type="component" value="Unassembled WGS sequence"/>
</dbReference>
<keyword evidence="1" id="KW-0131">Cell cycle</keyword>
<proteinExistence type="predicted"/>
<gene>
    <name evidence="1" type="ORF">BMI79_08965</name>
</gene>
<dbReference type="EMBL" id="MOXD01000004">
    <property type="protein sequence ID" value="OMQ23637.1"/>
    <property type="molecule type" value="Genomic_DNA"/>
</dbReference>
<keyword evidence="1" id="KW-0132">Cell division</keyword>